<proteinExistence type="predicted"/>
<name>A0ABD2NKD1_9CUCU</name>
<dbReference type="Proteomes" id="UP001516400">
    <property type="component" value="Unassembled WGS sequence"/>
</dbReference>
<sequence>MSVQTPGCTYLNSILHTFNLNQIIDEPTRITESSSTLLDVMCVDKGIGVAYSGTRDMLDLSDHRMLFATLKLKAPNFTAGEITYRDFSNFDKVLFDDDMQQIDFKNCL</sequence>
<organism evidence="1 2">
    <name type="scientific">Cryptolaemus montrouzieri</name>
    <dbReference type="NCBI Taxonomy" id="559131"/>
    <lineage>
        <taxon>Eukaryota</taxon>
        <taxon>Metazoa</taxon>
        <taxon>Ecdysozoa</taxon>
        <taxon>Arthropoda</taxon>
        <taxon>Hexapoda</taxon>
        <taxon>Insecta</taxon>
        <taxon>Pterygota</taxon>
        <taxon>Neoptera</taxon>
        <taxon>Endopterygota</taxon>
        <taxon>Coleoptera</taxon>
        <taxon>Polyphaga</taxon>
        <taxon>Cucujiformia</taxon>
        <taxon>Coccinelloidea</taxon>
        <taxon>Coccinellidae</taxon>
        <taxon>Scymninae</taxon>
        <taxon>Scymnini</taxon>
        <taxon>Cryptolaemus</taxon>
    </lineage>
</organism>
<comment type="caution">
    <text evidence="1">The sequence shown here is derived from an EMBL/GenBank/DDBJ whole genome shotgun (WGS) entry which is preliminary data.</text>
</comment>
<dbReference type="AlphaFoldDB" id="A0ABD2NKD1"/>
<evidence type="ECO:0000313" key="2">
    <source>
        <dbReference type="Proteomes" id="UP001516400"/>
    </source>
</evidence>
<protein>
    <recommendedName>
        <fullName evidence="3">Endonuclease/exonuclease/phosphatase domain-containing protein</fullName>
    </recommendedName>
</protein>
<reference evidence="1 2" key="1">
    <citation type="journal article" date="2021" name="BMC Biol.">
        <title>Horizontally acquired antibacterial genes associated with adaptive radiation of ladybird beetles.</title>
        <authorList>
            <person name="Li H.S."/>
            <person name="Tang X.F."/>
            <person name="Huang Y.H."/>
            <person name="Xu Z.Y."/>
            <person name="Chen M.L."/>
            <person name="Du X.Y."/>
            <person name="Qiu B.Y."/>
            <person name="Chen P.T."/>
            <person name="Zhang W."/>
            <person name="Slipinski A."/>
            <person name="Escalona H.E."/>
            <person name="Waterhouse R.M."/>
            <person name="Zwick A."/>
            <person name="Pang H."/>
        </authorList>
    </citation>
    <scope>NUCLEOTIDE SEQUENCE [LARGE SCALE GENOMIC DNA]</scope>
    <source>
        <strain evidence="1">SYSU2018</strain>
    </source>
</reference>
<keyword evidence="2" id="KW-1185">Reference proteome</keyword>
<evidence type="ECO:0000313" key="1">
    <source>
        <dbReference type="EMBL" id="KAL3279010.1"/>
    </source>
</evidence>
<evidence type="ECO:0008006" key="3">
    <source>
        <dbReference type="Google" id="ProtNLM"/>
    </source>
</evidence>
<gene>
    <name evidence="1" type="ORF">HHI36_016526</name>
</gene>
<dbReference type="EMBL" id="JABFTP020000124">
    <property type="protein sequence ID" value="KAL3279010.1"/>
    <property type="molecule type" value="Genomic_DNA"/>
</dbReference>
<accession>A0ABD2NKD1</accession>